<dbReference type="RefSeq" id="XP_015656663.1">
    <property type="nucleotide sequence ID" value="XM_015804685.1"/>
</dbReference>
<keyword evidence="3" id="KW-1185">Reference proteome</keyword>
<dbReference type="EMBL" id="LGTL01000014">
    <property type="protein sequence ID" value="KPA78223.1"/>
    <property type="molecule type" value="Genomic_DNA"/>
</dbReference>
<comment type="caution">
    <text evidence="2">The sequence shown here is derived from an EMBL/GenBank/DDBJ whole genome shotgun (WGS) entry which is preliminary data.</text>
</comment>
<dbReference type="GeneID" id="26906673"/>
<dbReference type="RefSeq" id="XP_015656662.1">
    <property type="nucleotide sequence ID" value="XM_015804684.1"/>
</dbReference>
<reference evidence="2 3" key="1">
    <citation type="submission" date="2015-07" db="EMBL/GenBank/DDBJ databases">
        <title>High-quality genome of monoxenous trypanosomatid Leptomonas pyrrhocoris.</title>
        <authorList>
            <person name="Flegontov P."/>
            <person name="Butenko A."/>
            <person name="Firsov S."/>
            <person name="Vlcek C."/>
            <person name="Logacheva M.D."/>
            <person name="Field M."/>
            <person name="Filatov D."/>
            <person name="Flegontova O."/>
            <person name="Gerasimov E."/>
            <person name="Jackson A.P."/>
            <person name="Kelly S."/>
            <person name="Opperdoes F."/>
            <person name="O'Reilly A."/>
            <person name="Votypka J."/>
            <person name="Yurchenko V."/>
            <person name="Lukes J."/>
        </authorList>
    </citation>
    <scope>NUCLEOTIDE SEQUENCE [LARGE SCALE GENOMIC DNA]</scope>
    <source>
        <strain evidence="2">H10</strain>
    </source>
</reference>
<dbReference type="InterPro" id="IPR032269">
    <property type="entry name" value="DUF4833"/>
</dbReference>
<proteinExistence type="predicted"/>
<dbReference type="Pfam" id="PF16117">
    <property type="entry name" value="DUF4833"/>
    <property type="match status" value="1"/>
</dbReference>
<dbReference type="Proteomes" id="UP000037923">
    <property type="component" value="Unassembled WGS sequence"/>
</dbReference>
<evidence type="ECO:0000313" key="2">
    <source>
        <dbReference type="EMBL" id="KPA78223.1"/>
    </source>
</evidence>
<dbReference type="AlphaFoldDB" id="A0A0M9FXX0"/>
<evidence type="ECO:0000259" key="1">
    <source>
        <dbReference type="Pfam" id="PF16117"/>
    </source>
</evidence>
<evidence type="ECO:0000313" key="3">
    <source>
        <dbReference type="Proteomes" id="UP000037923"/>
    </source>
</evidence>
<name>A0A0M9FXX0_LEPPY</name>
<dbReference type="VEuPathDB" id="TriTrypDB:LpyrH10_14_0990"/>
<dbReference type="EMBL" id="LGTL01000014">
    <property type="protein sequence ID" value="KPA78224.1"/>
    <property type="molecule type" value="Genomic_DNA"/>
</dbReference>
<dbReference type="OrthoDB" id="88626at2759"/>
<feature type="domain" description="DUF4833" evidence="1">
    <location>
        <begin position="260"/>
        <end position="319"/>
    </location>
</feature>
<protein>
    <recommendedName>
        <fullName evidence="1">DUF4833 domain-containing protein</fullName>
    </recommendedName>
</protein>
<accession>A0A0M9FXX0</accession>
<gene>
    <name evidence="2" type="ORF">ABB37_06384</name>
</gene>
<dbReference type="OMA" id="PLHAYWI"/>
<sequence length="322" mass="35393">MASSAATQLFRDFVWQPISPSAKGPSNLPIRRPSNTSAHNENADVLVTAPGLTAGVQQLNRSIRRRLVARRRFKDDHHDTCMFIERSKNQNVVAYTANLVDGKTGAAVASGAKRADVTFKASDPLRAYWVKIEPEHVARRRARGETEDICELNMVERKLAFGCNASLLTKEKFMAEVLPDKAARSAATAAEMEAIALLYDELHPCLCKFVAMSSWPVWMVRLPPLTESTSTATAALDTDDDASPVSMRASREGEDAEAMAFNANDTVVAMLALINGELSVVESVYVSSVEPKRFYQLPKVEYIEVHGTSLATGKPTYEKRTT</sequence>
<organism evidence="2 3">
    <name type="scientific">Leptomonas pyrrhocoris</name>
    <name type="common">Firebug parasite</name>
    <dbReference type="NCBI Taxonomy" id="157538"/>
    <lineage>
        <taxon>Eukaryota</taxon>
        <taxon>Discoba</taxon>
        <taxon>Euglenozoa</taxon>
        <taxon>Kinetoplastea</taxon>
        <taxon>Metakinetoplastina</taxon>
        <taxon>Trypanosomatida</taxon>
        <taxon>Trypanosomatidae</taxon>
        <taxon>Leishmaniinae</taxon>
        <taxon>Leptomonas</taxon>
    </lineage>
</organism>